<proteinExistence type="predicted"/>
<reference evidence="2 3" key="1">
    <citation type="submission" date="2024-08" db="EMBL/GenBank/DDBJ databases">
        <title>Tateyamaria sp. nov., isolated from marine algae.</title>
        <authorList>
            <person name="Choi B.J."/>
            <person name="Kim J.M."/>
            <person name="Lee J.K."/>
            <person name="Choi D.G."/>
            <person name="Bayburt H."/>
            <person name="Baek J.H."/>
            <person name="Han D.M."/>
            <person name="Jeon C.O."/>
        </authorList>
    </citation>
    <scope>NUCLEOTIDE SEQUENCE [LARGE SCALE GENOMIC DNA]</scope>
    <source>
        <strain evidence="2 3">KMU-156</strain>
    </source>
</reference>
<name>A0ABW8URB5_9RHOB</name>
<comment type="caution">
    <text evidence="2">The sequence shown here is derived from an EMBL/GenBank/DDBJ whole genome shotgun (WGS) entry which is preliminary data.</text>
</comment>
<evidence type="ECO:0000313" key="3">
    <source>
        <dbReference type="Proteomes" id="UP001627408"/>
    </source>
</evidence>
<sequence length="160" mass="17803">MRPLIFLAIFWPTLALAQEIKPGPITPDAWDDYARAAELFNAGKRVQAGCVMYRGQFRARLLLLANPGQAPDGGPALFASLNETVARPINQWLGGDRDDWIAAMQCARNWAAENDDPDYPRRRYGAIYADILAGLDELIAAIPSRRELRAQRRASGLPNR</sequence>
<feature type="chain" id="PRO_5045223811" evidence="1">
    <location>
        <begin position="18"/>
        <end position="160"/>
    </location>
</feature>
<evidence type="ECO:0000256" key="1">
    <source>
        <dbReference type="SAM" id="SignalP"/>
    </source>
</evidence>
<keyword evidence="1" id="KW-0732">Signal</keyword>
<accession>A0ABW8URB5</accession>
<gene>
    <name evidence="2" type="ORF">ACERZ8_07060</name>
</gene>
<protein>
    <submittedName>
        <fullName evidence="2">Uncharacterized protein</fullName>
    </submittedName>
</protein>
<organism evidence="2 3">
    <name type="scientific">Tateyamaria armeniaca</name>
    <dbReference type="NCBI Taxonomy" id="2518930"/>
    <lineage>
        <taxon>Bacteria</taxon>
        <taxon>Pseudomonadati</taxon>
        <taxon>Pseudomonadota</taxon>
        <taxon>Alphaproteobacteria</taxon>
        <taxon>Rhodobacterales</taxon>
        <taxon>Roseobacteraceae</taxon>
        <taxon>Tateyamaria</taxon>
    </lineage>
</organism>
<feature type="signal peptide" evidence="1">
    <location>
        <begin position="1"/>
        <end position="17"/>
    </location>
</feature>
<dbReference type="EMBL" id="JBHDIY010000002">
    <property type="protein sequence ID" value="MFL4469636.1"/>
    <property type="molecule type" value="Genomic_DNA"/>
</dbReference>
<dbReference type="Proteomes" id="UP001627408">
    <property type="component" value="Unassembled WGS sequence"/>
</dbReference>
<keyword evidence="3" id="KW-1185">Reference proteome</keyword>
<dbReference type="RefSeq" id="WP_407591509.1">
    <property type="nucleotide sequence ID" value="NZ_JBHDIY010000002.1"/>
</dbReference>
<evidence type="ECO:0000313" key="2">
    <source>
        <dbReference type="EMBL" id="MFL4469636.1"/>
    </source>
</evidence>